<dbReference type="Proteomes" id="UP000005226">
    <property type="component" value="Chromosome 1"/>
</dbReference>
<dbReference type="InParanoid" id="A0A674PP96"/>
<evidence type="ECO:0000313" key="1">
    <source>
        <dbReference type="Ensembl" id="ENSTRUP00000087475.1"/>
    </source>
</evidence>
<sequence>RAIVTLTNLAKFVEIRVMFSTLYGQSLQKSEKNVKLKFSEGTCVARLRNSTPSWLMLTIHGDGQPLWTKHQLPTQITRQKLHKHTYKVRWSIILLLFTADTFLHHLLIVEVHIKVTVESQWIQQVLLSLGGRYPFFYRSALPHLLPPTGPR</sequence>
<accession>A0A674PP96</accession>
<reference evidence="1 2" key="1">
    <citation type="journal article" date="2011" name="Genome Biol. Evol.">
        <title>Integration of the genetic map and genome assembly of fugu facilitates insights into distinct features of genome evolution in teleosts and mammals.</title>
        <authorList>
            <person name="Kai W."/>
            <person name="Kikuchi K."/>
            <person name="Tohari S."/>
            <person name="Chew A.K."/>
            <person name="Tay A."/>
            <person name="Fujiwara A."/>
            <person name="Hosoya S."/>
            <person name="Suetake H."/>
            <person name="Naruse K."/>
            <person name="Brenner S."/>
            <person name="Suzuki Y."/>
            <person name="Venkatesh B."/>
        </authorList>
    </citation>
    <scope>NUCLEOTIDE SEQUENCE [LARGE SCALE GENOMIC DNA]</scope>
</reference>
<reference evidence="1" key="3">
    <citation type="submission" date="2025-09" db="UniProtKB">
        <authorList>
            <consortium name="Ensembl"/>
        </authorList>
    </citation>
    <scope>IDENTIFICATION</scope>
</reference>
<organism evidence="1 2">
    <name type="scientific">Takifugu rubripes</name>
    <name type="common">Japanese pufferfish</name>
    <name type="synonym">Fugu rubripes</name>
    <dbReference type="NCBI Taxonomy" id="31033"/>
    <lineage>
        <taxon>Eukaryota</taxon>
        <taxon>Metazoa</taxon>
        <taxon>Chordata</taxon>
        <taxon>Craniata</taxon>
        <taxon>Vertebrata</taxon>
        <taxon>Euteleostomi</taxon>
        <taxon>Actinopterygii</taxon>
        <taxon>Neopterygii</taxon>
        <taxon>Teleostei</taxon>
        <taxon>Neoteleostei</taxon>
        <taxon>Acanthomorphata</taxon>
        <taxon>Eupercaria</taxon>
        <taxon>Tetraodontiformes</taxon>
        <taxon>Tetradontoidea</taxon>
        <taxon>Tetraodontidae</taxon>
        <taxon>Takifugu</taxon>
    </lineage>
</organism>
<evidence type="ECO:0000313" key="2">
    <source>
        <dbReference type="Proteomes" id="UP000005226"/>
    </source>
</evidence>
<dbReference type="Ensembl" id="ENSTRUT00000084464.1">
    <property type="protein sequence ID" value="ENSTRUP00000087475.1"/>
    <property type="gene ID" value="ENSTRUG00000027512.1"/>
</dbReference>
<keyword evidence="2" id="KW-1185">Reference proteome</keyword>
<name>A0A674PP96_TAKRU</name>
<protein>
    <submittedName>
        <fullName evidence="1">Uncharacterized protein</fullName>
    </submittedName>
</protein>
<reference evidence="1" key="2">
    <citation type="submission" date="2025-08" db="UniProtKB">
        <authorList>
            <consortium name="Ensembl"/>
        </authorList>
    </citation>
    <scope>IDENTIFICATION</scope>
</reference>
<proteinExistence type="predicted"/>
<dbReference type="AlphaFoldDB" id="A0A674PP96"/>